<sequence length="143" mass="16547">MARFECISFSYVTEQRKSPEERVIYEFLMGKILDVFPDYCKEAEEHLSKAVKLNPSLVDAWLCLGNCIWKKGNLASARNCFLLALSKSIISFGRAQIRKYYVNSQCLKGVWLNVRMSSITQPMVFQSPKFYCKLCHRPNSTDE</sequence>
<dbReference type="EnsemblPlants" id="EMT16224">
    <property type="protein sequence ID" value="EMT16224"/>
    <property type="gene ID" value="F775_06844"/>
</dbReference>
<accession>N1QXB2</accession>
<protein>
    <submittedName>
        <fullName evidence="1">Tetratricopeptide repeat protein 5</fullName>
    </submittedName>
</protein>
<dbReference type="SUPFAM" id="SSF48452">
    <property type="entry name" value="TPR-like"/>
    <property type="match status" value="1"/>
</dbReference>
<dbReference type="ExpressionAtlas" id="N1QXB2">
    <property type="expression patterns" value="baseline"/>
</dbReference>
<dbReference type="Gene3D" id="1.25.40.10">
    <property type="entry name" value="Tetratricopeptide repeat domain"/>
    <property type="match status" value="1"/>
</dbReference>
<evidence type="ECO:0000313" key="1">
    <source>
        <dbReference type="EnsemblPlants" id="EMT16224"/>
    </source>
</evidence>
<organism evidence="1">
    <name type="scientific">Aegilops tauschii</name>
    <name type="common">Tausch's goatgrass</name>
    <name type="synonym">Aegilops squarrosa</name>
    <dbReference type="NCBI Taxonomy" id="37682"/>
    <lineage>
        <taxon>Eukaryota</taxon>
        <taxon>Viridiplantae</taxon>
        <taxon>Streptophyta</taxon>
        <taxon>Embryophyta</taxon>
        <taxon>Tracheophyta</taxon>
        <taxon>Spermatophyta</taxon>
        <taxon>Magnoliopsida</taxon>
        <taxon>Liliopsida</taxon>
        <taxon>Poales</taxon>
        <taxon>Poaceae</taxon>
        <taxon>BOP clade</taxon>
        <taxon>Pooideae</taxon>
        <taxon>Triticodae</taxon>
        <taxon>Triticeae</taxon>
        <taxon>Triticinae</taxon>
        <taxon>Aegilops</taxon>
    </lineage>
</organism>
<proteinExistence type="predicted"/>
<name>N1QXB2_AEGTA</name>
<reference evidence="1" key="1">
    <citation type="submission" date="2015-06" db="UniProtKB">
        <authorList>
            <consortium name="EnsemblPlants"/>
        </authorList>
    </citation>
    <scope>IDENTIFICATION</scope>
</reference>
<dbReference type="AlphaFoldDB" id="N1QXB2"/>
<dbReference type="InterPro" id="IPR011990">
    <property type="entry name" value="TPR-like_helical_dom_sf"/>
</dbReference>